<feature type="transmembrane region" description="Helical" evidence="1">
    <location>
        <begin position="53"/>
        <end position="70"/>
    </location>
</feature>
<keyword evidence="3" id="KW-1185">Reference proteome</keyword>
<feature type="transmembrane region" description="Helical" evidence="1">
    <location>
        <begin position="30"/>
        <end position="47"/>
    </location>
</feature>
<keyword evidence="1" id="KW-0472">Membrane</keyword>
<evidence type="ECO:0000313" key="2">
    <source>
        <dbReference type="EMBL" id="MER6616596.1"/>
    </source>
</evidence>
<organism evidence="2 3">
    <name type="scientific">Streptomyces xantholiticus</name>
    <dbReference type="NCBI Taxonomy" id="68285"/>
    <lineage>
        <taxon>Bacteria</taxon>
        <taxon>Bacillati</taxon>
        <taxon>Actinomycetota</taxon>
        <taxon>Actinomycetes</taxon>
        <taxon>Kitasatosporales</taxon>
        <taxon>Streptomycetaceae</taxon>
        <taxon>Streptomyces</taxon>
    </lineage>
</organism>
<feature type="transmembrane region" description="Helical" evidence="1">
    <location>
        <begin position="90"/>
        <end position="107"/>
    </location>
</feature>
<reference evidence="2 3" key="1">
    <citation type="submission" date="2024-06" db="EMBL/GenBank/DDBJ databases">
        <title>The Natural Products Discovery Center: Release of the First 8490 Sequenced Strains for Exploring Actinobacteria Biosynthetic Diversity.</title>
        <authorList>
            <person name="Kalkreuter E."/>
            <person name="Kautsar S.A."/>
            <person name="Yang D."/>
            <person name="Bader C.D."/>
            <person name="Teijaro C.N."/>
            <person name="Fluegel L."/>
            <person name="Davis C.M."/>
            <person name="Simpson J.R."/>
            <person name="Lauterbach L."/>
            <person name="Steele A.D."/>
            <person name="Gui C."/>
            <person name="Meng S."/>
            <person name="Li G."/>
            <person name="Viehrig K."/>
            <person name="Ye F."/>
            <person name="Su P."/>
            <person name="Kiefer A.F."/>
            <person name="Nichols A."/>
            <person name="Cepeda A.J."/>
            <person name="Yan W."/>
            <person name="Fan B."/>
            <person name="Jiang Y."/>
            <person name="Adhikari A."/>
            <person name="Zheng C.-J."/>
            <person name="Schuster L."/>
            <person name="Cowan T.M."/>
            <person name="Smanski M.J."/>
            <person name="Chevrette M.G."/>
            <person name="De Carvalho L.P.S."/>
            <person name="Shen B."/>
        </authorList>
    </citation>
    <scope>NUCLEOTIDE SEQUENCE [LARGE SCALE GENOMIC DNA]</scope>
    <source>
        <strain evidence="2 3">NPDC000837</strain>
    </source>
</reference>
<comment type="caution">
    <text evidence="2">The sequence shown here is derived from an EMBL/GenBank/DDBJ whole genome shotgun (WGS) entry which is preliminary data.</text>
</comment>
<keyword evidence="1" id="KW-1133">Transmembrane helix</keyword>
<accession>A0ABV1V0N8</accession>
<sequence length="137" mass="14777">MGQEPDSAEQLRVIDEAPALTRAAAPGERALTVLSAVALFAVLTVASVNRVPLVLGCVVLVASLALVLRWRWFHLRAPGRRPHTKVEEAVFLFAPVTLAIPGLKVLWDNPADMTAALVAAAVPAVVLAVYLVLRWRR</sequence>
<keyword evidence="1" id="KW-0812">Transmembrane</keyword>
<evidence type="ECO:0000256" key="1">
    <source>
        <dbReference type="SAM" id="Phobius"/>
    </source>
</evidence>
<protein>
    <recommendedName>
        <fullName evidence="4">Integral membrane protein</fullName>
    </recommendedName>
</protein>
<feature type="transmembrane region" description="Helical" evidence="1">
    <location>
        <begin position="113"/>
        <end position="133"/>
    </location>
</feature>
<name>A0ABV1V0N8_9ACTN</name>
<evidence type="ECO:0000313" key="3">
    <source>
        <dbReference type="Proteomes" id="UP001445472"/>
    </source>
</evidence>
<evidence type="ECO:0008006" key="4">
    <source>
        <dbReference type="Google" id="ProtNLM"/>
    </source>
</evidence>
<dbReference type="Proteomes" id="UP001445472">
    <property type="component" value="Unassembled WGS sequence"/>
</dbReference>
<gene>
    <name evidence="2" type="ORF">ABT276_25120</name>
</gene>
<dbReference type="RefSeq" id="WP_351977922.1">
    <property type="nucleotide sequence ID" value="NZ_JBEPBX010000026.1"/>
</dbReference>
<proteinExistence type="predicted"/>
<dbReference type="EMBL" id="JBEPBX010000026">
    <property type="protein sequence ID" value="MER6616596.1"/>
    <property type="molecule type" value="Genomic_DNA"/>
</dbReference>